<keyword evidence="2" id="KW-1185">Reference proteome</keyword>
<protein>
    <submittedName>
        <fullName evidence="3">Uncharacterized protein LOC107025822</fullName>
    </submittedName>
</protein>
<dbReference type="SUPFAM" id="SSF56112">
    <property type="entry name" value="Protein kinase-like (PK-like)"/>
    <property type="match status" value="1"/>
</dbReference>
<organism evidence="2 3">
    <name type="scientific">Solanum pennellii</name>
    <name type="common">Tomato</name>
    <name type="synonym">Lycopersicon pennellii</name>
    <dbReference type="NCBI Taxonomy" id="28526"/>
    <lineage>
        <taxon>Eukaryota</taxon>
        <taxon>Viridiplantae</taxon>
        <taxon>Streptophyta</taxon>
        <taxon>Embryophyta</taxon>
        <taxon>Tracheophyta</taxon>
        <taxon>Spermatophyta</taxon>
        <taxon>Magnoliopsida</taxon>
        <taxon>eudicotyledons</taxon>
        <taxon>Gunneridae</taxon>
        <taxon>Pentapetalae</taxon>
        <taxon>asterids</taxon>
        <taxon>lamiids</taxon>
        <taxon>Solanales</taxon>
        <taxon>Solanaceae</taxon>
        <taxon>Solanoideae</taxon>
        <taxon>Solaneae</taxon>
        <taxon>Solanum</taxon>
        <taxon>Solanum subgen. Lycopersicon</taxon>
    </lineage>
</organism>
<dbReference type="InterPro" id="IPR051130">
    <property type="entry name" value="Mito_struct-func_regulator"/>
</dbReference>
<dbReference type="PROSITE" id="PS50011">
    <property type="entry name" value="PROTEIN_KINASE_DOM"/>
    <property type="match status" value="1"/>
</dbReference>
<evidence type="ECO:0000313" key="2">
    <source>
        <dbReference type="Proteomes" id="UP000694930"/>
    </source>
</evidence>
<gene>
    <name evidence="3" type="primary">LOC107025822</name>
</gene>
<dbReference type="InterPro" id="IPR011009">
    <property type="entry name" value="Kinase-like_dom_sf"/>
</dbReference>
<name>A0ABM1H8T1_SOLPN</name>
<evidence type="ECO:0000259" key="1">
    <source>
        <dbReference type="PROSITE" id="PS50011"/>
    </source>
</evidence>
<reference evidence="2" key="1">
    <citation type="journal article" date="2014" name="Nat. Genet.">
        <title>The genome of the stress-tolerant wild tomato species Solanum pennellii.</title>
        <authorList>
            <person name="Bolger A."/>
            <person name="Scossa F."/>
            <person name="Bolger M.E."/>
            <person name="Lanz C."/>
            <person name="Maumus F."/>
            <person name="Tohge T."/>
            <person name="Quesneville H."/>
            <person name="Alseekh S."/>
            <person name="Sorensen I."/>
            <person name="Lichtenstein G."/>
            <person name="Fich E.A."/>
            <person name="Conte M."/>
            <person name="Keller H."/>
            <person name="Schneeberger K."/>
            <person name="Schwacke R."/>
            <person name="Ofner I."/>
            <person name="Vrebalov J."/>
            <person name="Xu Y."/>
            <person name="Osorio S."/>
            <person name="Aflitos S.A."/>
            <person name="Schijlen E."/>
            <person name="Jimenez-Gomez J.M."/>
            <person name="Ryngajllo M."/>
            <person name="Kimura S."/>
            <person name="Kumar R."/>
            <person name="Koenig D."/>
            <person name="Headland L.R."/>
            <person name="Maloof J.N."/>
            <person name="Sinha N."/>
            <person name="van Ham R.C."/>
            <person name="Lankhorst R.K."/>
            <person name="Mao L."/>
            <person name="Vogel A."/>
            <person name="Arsova B."/>
            <person name="Panstruga R."/>
            <person name="Fei Z."/>
            <person name="Rose J.K."/>
            <person name="Zamir D."/>
            <person name="Carrari F."/>
            <person name="Giovannoni J.J."/>
            <person name="Weigel D."/>
            <person name="Usadel B."/>
            <person name="Fernie A.R."/>
        </authorList>
    </citation>
    <scope>NUCLEOTIDE SEQUENCE [LARGE SCALE GENOMIC DNA]</scope>
    <source>
        <strain evidence="2">cv. LA0716</strain>
    </source>
</reference>
<dbReference type="CDD" id="cd05121">
    <property type="entry name" value="ABC1_ADCK3-like"/>
    <property type="match status" value="1"/>
</dbReference>
<dbReference type="Pfam" id="PF03109">
    <property type="entry name" value="ABC1"/>
    <property type="match status" value="1"/>
</dbReference>
<feature type="domain" description="Protein kinase" evidence="1">
    <location>
        <begin position="131"/>
        <end position="475"/>
    </location>
</feature>
<dbReference type="RefSeq" id="XP_015082070.1">
    <property type="nucleotide sequence ID" value="XM_015226584.1"/>
</dbReference>
<dbReference type="Proteomes" id="UP000694930">
    <property type="component" value="Chromosome 7"/>
</dbReference>
<accession>A0ABM1H8T1</accession>
<proteinExistence type="predicted"/>
<dbReference type="InterPro" id="IPR004147">
    <property type="entry name" value="ABC1_dom"/>
</dbReference>
<dbReference type="PANTHER" id="PTHR43173:SF12">
    <property type="entry name" value="PROTEIN KINASE SUPERFAMILY PROTEIN"/>
    <property type="match status" value="1"/>
</dbReference>
<evidence type="ECO:0000313" key="3">
    <source>
        <dbReference type="RefSeq" id="XP_015082070.1"/>
    </source>
</evidence>
<sequence length="475" mass="54002">MSVQSDFQEKVSACFRPWQRSFQFWVRAVDIYTGYKVFQLRVGFEKDVQKQEAMWERQHEVAAEKIYNMCSDLGGFFLKVAQLIGKPDLAPAAWVRRLVTLCDQAPATPYNVVRAVLEKELDQNVDELFESFDVDPLGSASIAQVHRARLIGDKRDVVVKVQHPGVQQLMMTDIHNLQAFALYLQKIDIKFDIYSLTKEIEKQIGYEFNFLREADAMDRIRRFLYENNKKSPVMVPRVIRDIVTRRVLVMEYIDGTPILKLGDEMAKRGISPDGKIAAVARQNILKSLSLAYGQMILRSGFFHADPHPGNILICKGAEVALLDYGQVKDLPENLRLGYAKLILAIADGNATTAKESFKELGIDTLSKCEDEQKEMLKLAQGMFDTKLPPGVKMMQPFSEESSVKKIAVEAFPEELFSILRTLQILRGLSVGLGISHSCAEQWRPIAEEALYNAGRLTDIDMKRSHRHRTRRKSGK</sequence>
<dbReference type="InterPro" id="IPR000719">
    <property type="entry name" value="Prot_kinase_dom"/>
</dbReference>
<reference evidence="3" key="2">
    <citation type="submission" date="2025-08" db="UniProtKB">
        <authorList>
            <consortium name="RefSeq"/>
        </authorList>
    </citation>
    <scope>IDENTIFICATION</scope>
</reference>
<dbReference type="GeneID" id="107025822"/>
<dbReference type="PANTHER" id="PTHR43173">
    <property type="entry name" value="ABC1 FAMILY PROTEIN"/>
    <property type="match status" value="1"/>
</dbReference>
<dbReference type="Gene3D" id="1.10.510.10">
    <property type="entry name" value="Transferase(Phosphotransferase) domain 1"/>
    <property type="match status" value="1"/>
</dbReference>